<dbReference type="PROSITE" id="PS00028">
    <property type="entry name" value="ZINC_FINGER_C2H2_1"/>
    <property type="match status" value="2"/>
</dbReference>
<keyword evidence="6" id="KW-0862">Zinc</keyword>
<evidence type="ECO:0000256" key="10">
    <source>
        <dbReference type="ARBA" id="ARBA00023242"/>
    </source>
</evidence>
<comment type="subcellular location">
    <subcellularLocation>
        <location evidence="1">Nucleus</location>
    </subcellularLocation>
</comment>
<reference evidence="13" key="1">
    <citation type="submission" date="2016-04" db="EMBL/GenBank/DDBJ databases">
        <authorList>
            <person name="Evans L.H."/>
            <person name="Alamgir A."/>
            <person name="Owens N."/>
            <person name="Weber N.D."/>
            <person name="Virtaneva K."/>
            <person name="Barbian K."/>
            <person name="Babar A."/>
            <person name="Rosenke K."/>
        </authorList>
    </citation>
    <scope>NUCLEOTIDE SEQUENCE [LARGE SCALE GENOMIC DNA]</scope>
    <source>
        <strain evidence="13">CBS 101.48</strain>
    </source>
</reference>
<dbReference type="InterPro" id="IPR036236">
    <property type="entry name" value="Znf_C2H2_sf"/>
</dbReference>
<evidence type="ECO:0000256" key="4">
    <source>
        <dbReference type="ARBA" id="ARBA00022737"/>
    </source>
</evidence>
<dbReference type="FunFam" id="3.30.160.60:FF:000125">
    <property type="entry name" value="Putative zinc finger protein 143"/>
    <property type="match status" value="1"/>
</dbReference>
<keyword evidence="9" id="KW-0804">Transcription</keyword>
<dbReference type="InterPro" id="IPR013087">
    <property type="entry name" value="Znf_C2H2_type"/>
</dbReference>
<dbReference type="GO" id="GO:0000978">
    <property type="term" value="F:RNA polymerase II cis-regulatory region sequence-specific DNA binding"/>
    <property type="evidence" value="ECO:0007669"/>
    <property type="project" value="TreeGrafter"/>
</dbReference>
<evidence type="ECO:0000256" key="5">
    <source>
        <dbReference type="ARBA" id="ARBA00022771"/>
    </source>
</evidence>
<dbReference type="Gene3D" id="3.30.160.60">
    <property type="entry name" value="Classic Zinc Finger"/>
    <property type="match status" value="3"/>
</dbReference>
<evidence type="ECO:0000313" key="14">
    <source>
        <dbReference type="Proteomes" id="UP000078561"/>
    </source>
</evidence>
<keyword evidence="3" id="KW-0479">Metal-binding</keyword>
<dbReference type="AlphaFoldDB" id="A0A168RXD9"/>
<keyword evidence="5 11" id="KW-0863">Zinc-finger</keyword>
<dbReference type="SUPFAM" id="SSF57667">
    <property type="entry name" value="beta-beta-alpha zinc fingers"/>
    <property type="match status" value="2"/>
</dbReference>
<keyword evidence="14" id="KW-1185">Reference proteome</keyword>
<dbReference type="SMART" id="SM00355">
    <property type="entry name" value="ZnF_C2H2"/>
    <property type="match status" value="3"/>
</dbReference>
<dbReference type="OrthoDB" id="8922241at2759"/>
<evidence type="ECO:0000256" key="6">
    <source>
        <dbReference type="ARBA" id="ARBA00022833"/>
    </source>
</evidence>
<dbReference type="PANTHER" id="PTHR23235:SF120">
    <property type="entry name" value="KRUPPEL-LIKE FACTOR 15"/>
    <property type="match status" value="1"/>
</dbReference>
<name>A0A168RXD9_ABSGL</name>
<sequence length="215" mass="24450">MDPYFVLLLNNNDSVLSYSELHEKPLDPSQLSAPLIRNTALYRDLPPYHVPSVPSPLLIPRTVKSHHKDTLITTKSPKAPAQLPYAPNLVNLQLTPLPHTQSNPDVKSPPSYQCDYPDCNKTFTRPYNLKSHRRTHTLERPFACHLCPKSFARQHDRNRHAKLHLGIKPFTCQFCGKAFARHDALNRHRQLVANLPACTRSGWNGRKKPTGSVFL</sequence>
<dbReference type="Pfam" id="PF00096">
    <property type="entry name" value="zf-C2H2"/>
    <property type="match status" value="3"/>
</dbReference>
<dbReference type="GO" id="GO:0005634">
    <property type="term" value="C:nucleus"/>
    <property type="evidence" value="ECO:0007669"/>
    <property type="project" value="UniProtKB-SubCell"/>
</dbReference>
<dbReference type="FunFam" id="3.30.160.60:FF:000110">
    <property type="entry name" value="Zinc finger protein-like"/>
    <property type="match status" value="1"/>
</dbReference>
<organism evidence="13">
    <name type="scientific">Absidia glauca</name>
    <name type="common">Pin mould</name>
    <dbReference type="NCBI Taxonomy" id="4829"/>
    <lineage>
        <taxon>Eukaryota</taxon>
        <taxon>Fungi</taxon>
        <taxon>Fungi incertae sedis</taxon>
        <taxon>Mucoromycota</taxon>
        <taxon>Mucoromycotina</taxon>
        <taxon>Mucoromycetes</taxon>
        <taxon>Mucorales</taxon>
        <taxon>Cunninghamellaceae</taxon>
        <taxon>Absidia</taxon>
    </lineage>
</organism>
<evidence type="ECO:0000256" key="8">
    <source>
        <dbReference type="ARBA" id="ARBA00023125"/>
    </source>
</evidence>
<dbReference type="PROSITE" id="PS50157">
    <property type="entry name" value="ZINC_FINGER_C2H2_2"/>
    <property type="match status" value="3"/>
</dbReference>
<dbReference type="STRING" id="4829.A0A168RXD9"/>
<keyword evidence="8" id="KW-0238">DNA-binding</keyword>
<dbReference type="InParanoid" id="A0A168RXD9"/>
<dbReference type="FunFam" id="3.30.160.60:FF:001156">
    <property type="entry name" value="Zinc finger protein 407"/>
    <property type="match status" value="1"/>
</dbReference>
<evidence type="ECO:0000256" key="9">
    <source>
        <dbReference type="ARBA" id="ARBA00023163"/>
    </source>
</evidence>
<feature type="domain" description="C2H2-type" evidence="12">
    <location>
        <begin position="112"/>
        <end position="141"/>
    </location>
</feature>
<proteinExistence type="inferred from homology"/>
<feature type="domain" description="C2H2-type" evidence="12">
    <location>
        <begin position="142"/>
        <end position="169"/>
    </location>
</feature>
<evidence type="ECO:0000256" key="7">
    <source>
        <dbReference type="ARBA" id="ARBA00023015"/>
    </source>
</evidence>
<comment type="similarity">
    <text evidence="2">Belongs to the krueppel C2H2-type zinc-finger protein family.</text>
</comment>
<evidence type="ECO:0000313" key="13">
    <source>
        <dbReference type="EMBL" id="SAM07520.1"/>
    </source>
</evidence>
<evidence type="ECO:0000256" key="3">
    <source>
        <dbReference type="ARBA" id="ARBA00022723"/>
    </source>
</evidence>
<dbReference type="GO" id="GO:0008270">
    <property type="term" value="F:zinc ion binding"/>
    <property type="evidence" value="ECO:0007669"/>
    <property type="project" value="UniProtKB-KW"/>
</dbReference>
<evidence type="ECO:0000259" key="12">
    <source>
        <dbReference type="PROSITE" id="PS50157"/>
    </source>
</evidence>
<feature type="domain" description="C2H2-type" evidence="12">
    <location>
        <begin position="170"/>
        <end position="191"/>
    </location>
</feature>
<dbReference type="Proteomes" id="UP000078561">
    <property type="component" value="Unassembled WGS sequence"/>
</dbReference>
<keyword evidence="4" id="KW-0677">Repeat</keyword>
<dbReference type="EMBL" id="LT554760">
    <property type="protein sequence ID" value="SAM07520.1"/>
    <property type="molecule type" value="Genomic_DNA"/>
</dbReference>
<gene>
    <name evidence="13" type="primary">ABSGL_13163.1 scaffold 13659</name>
</gene>
<keyword evidence="7" id="KW-0805">Transcription regulation</keyword>
<protein>
    <recommendedName>
        <fullName evidence="12">C2H2-type domain-containing protein</fullName>
    </recommendedName>
</protein>
<evidence type="ECO:0000256" key="11">
    <source>
        <dbReference type="PROSITE-ProRule" id="PRU00042"/>
    </source>
</evidence>
<evidence type="ECO:0000256" key="2">
    <source>
        <dbReference type="ARBA" id="ARBA00006991"/>
    </source>
</evidence>
<evidence type="ECO:0000256" key="1">
    <source>
        <dbReference type="ARBA" id="ARBA00004123"/>
    </source>
</evidence>
<dbReference type="GO" id="GO:0000981">
    <property type="term" value="F:DNA-binding transcription factor activity, RNA polymerase II-specific"/>
    <property type="evidence" value="ECO:0007669"/>
    <property type="project" value="TreeGrafter"/>
</dbReference>
<keyword evidence="10" id="KW-0539">Nucleus</keyword>
<dbReference type="PANTHER" id="PTHR23235">
    <property type="entry name" value="KRUEPPEL-LIKE TRANSCRIPTION FACTOR"/>
    <property type="match status" value="1"/>
</dbReference>
<accession>A0A168RXD9</accession>